<evidence type="ECO:0000313" key="2">
    <source>
        <dbReference type="Proteomes" id="UP000001495"/>
    </source>
</evidence>
<sequence length="380" mass="44137">MNRFNSPFICILIILYSLNAVTCYEVNFIDDKYAYDIDPEDVEGFAKIKYKFELTGELTNGYPYSIFVAFPDDELECDAYTICDNREETIDYKIDYYGYENYMWIRDDRLWIINNPRTLDKISYDLPLEISPYTTKIDYKIPSVDITLSSNITGDGEKTTKSYTFSTGSWRVVYPETEITTLNGVKGFWIPPYATVKIKIEGDFESYIENDKEPESFEVYKPAVLNEIKVIDLKKIFKGAIGEGIEIDNFKLYVTGYVEKKEGGSTTLVIPAPIILENYYGFSKLKYDEYNTDIWVDSYAKWVEKHEKLAESNENMYYNEMKDTSYTSAELSPDDPLMPKLGWDVEDNSELFTKVDVPAMVFTTSSDKPLEFGYVVYWKN</sequence>
<dbReference type="KEGG" id="mfe:Mefer_0924"/>
<dbReference type="OrthoDB" id="66027at2157"/>
<dbReference type="RefSeq" id="WP_015791479.1">
    <property type="nucleotide sequence ID" value="NC_013156.1"/>
</dbReference>
<keyword evidence="2" id="KW-1185">Reference proteome</keyword>
<protein>
    <submittedName>
        <fullName evidence="1">Uncharacterized protein</fullName>
    </submittedName>
</protein>
<accession>C7P860</accession>
<reference evidence="1" key="1">
    <citation type="submission" date="2009-08" db="EMBL/GenBank/DDBJ databases">
        <title>Complete sequence of chromosome of Methanocaldococcus fervens AG86.</title>
        <authorList>
            <consortium name="US DOE Joint Genome Institute"/>
            <person name="Lucas S."/>
            <person name="Copeland A."/>
            <person name="Lapidus A."/>
            <person name="Glavina del Rio T."/>
            <person name="Tice H."/>
            <person name="Bruce D."/>
            <person name="Goodwin L."/>
            <person name="Pitluck S."/>
            <person name="Chertkov O."/>
            <person name="Detter J.C."/>
            <person name="Han C."/>
            <person name="Tapia R."/>
            <person name="Larimer F."/>
            <person name="Land M."/>
            <person name="Hauser L."/>
            <person name="Kyrpides N."/>
            <person name="Ovchinnikova G."/>
            <person name="Lupa-Sieprawska M."/>
            <person name="Whitman W.B."/>
        </authorList>
    </citation>
    <scope>NUCLEOTIDE SEQUENCE [LARGE SCALE GENOMIC DNA]</scope>
    <source>
        <strain evidence="1">AG86</strain>
    </source>
</reference>
<name>C7P860_METFA</name>
<dbReference type="GeneID" id="25394515"/>
<gene>
    <name evidence="1" type="ordered locus">Mefer_0924</name>
</gene>
<organism evidence="1 2">
    <name type="scientific">Methanocaldococcus fervens (strain DSM 4213 / JCM 15782 / AG86)</name>
    <name type="common">Methanococcus fervens</name>
    <dbReference type="NCBI Taxonomy" id="573064"/>
    <lineage>
        <taxon>Archaea</taxon>
        <taxon>Methanobacteriati</taxon>
        <taxon>Methanobacteriota</taxon>
        <taxon>Methanomada group</taxon>
        <taxon>Methanococci</taxon>
        <taxon>Methanococcales</taxon>
        <taxon>Methanocaldococcaceae</taxon>
        <taxon>Methanocaldococcus</taxon>
    </lineage>
</organism>
<dbReference type="STRING" id="573064.Mefer_0924"/>
<dbReference type="Proteomes" id="UP000001495">
    <property type="component" value="Chromosome"/>
</dbReference>
<dbReference type="eggNOG" id="arCOG05054">
    <property type="taxonomic scope" value="Archaea"/>
</dbReference>
<evidence type="ECO:0000313" key="1">
    <source>
        <dbReference type="EMBL" id="ACV24742.1"/>
    </source>
</evidence>
<dbReference type="AlphaFoldDB" id="C7P860"/>
<proteinExistence type="predicted"/>
<dbReference type="EMBL" id="CP001696">
    <property type="protein sequence ID" value="ACV24742.1"/>
    <property type="molecule type" value="Genomic_DNA"/>
</dbReference>
<dbReference type="HOGENOM" id="CLU_726862_0_0_2"/>